<dbReference type="Proteomes" id="UP000807025">
    <property type="component" value="Unassembled WGS sequence"/>
</dbReference>
<feature type="compositionally biased region" description="Basic and acidic residues" evidence="1">
    <location>
        <begin position="127"/>
        <end position="139"/>
    </location>
</feature>
<organism evidence="2 3">
    <name type="scientific">Pleurotus eryngii</name>
    <name type="common">Boletus of the steppes</name>
    <dbReference type="NCBI Taxonomy" id="5323"/>
    <lineage>
        <taxon>Eukaryota</taxon>
        <taxon>Fungi</taxon>
        <taxon>Dikarya</taxon>
        <taxon>Basidiomycota</taxon>
        <taxon>Agaricomycotina</taxon>
        <taxon>Agaricomycetes</taxon>
        <taxon>Agaricomycetidae</taxon>
        <taxon>Agaricales</taxon>
        <taxon>Pleurotineae</taxon>
        <taxon>Pleurotaceae</taxon>
        <taxon>Pleurotus</taxon>
    </lineage>
</organism>
<keyword evidence="3" id="KW-1185">Reference proteome</keyword>
<protein>
    <submittedName>
        <fullName evidence="2">Uncharacterized protein</fullName>
    </submittedName>
</protein>
<name>A0A9P5ZYI1_PLEER</name>
<comment type="caution">
    <text evidence="2">The sequence shown here is derived from an EMBL/GenBank/DDBJ whole genome shotgun (WGS) entry which is preliminary data.</text>
</comment>
<dbReference type="EMBL" id="MU154549">
    <property type="protein sequence ID" value="KAF9496842.1"/>
    <property type="molecule type" value="Genomic_DNA"/>
</dbReference>
<dbReference type="AlphaFoldDB" id="A0A9P5ZYI1"/>
<sequence length="324" mass="35435">MSLSLDTPFTPSKKKTSAPLSPTTIEHQKAIAHLLEHTMYQFDNARSEAGDDNGNGDGMLVNSNGSSDSEQGGNGDSKADNPSNVGDNNDPENGPGDTDGNDDGADGNDDGENRPGDADGNDDGVDDGNHNGENEPGMEHDDDNNEEVEKNEKLDTLIAERALPLWLSKAFKRHVAVNPGKPLTTAGRPVVLSDWIHNGCQPDRHHRLSKDVLEVMCNELFTWWFSIQPQDRIPADFDESSQDCSELICIPFDDPEIWSEVYHGGAGSIYGVLVCIGWWLEANDSPGTKFDSLVEDFCWVMENLLQFPVPPAKPKAKKPPSCRH</sequence>
<reference evidence="2" key="1">
    <citation type="submission" date="2020-11" db="EMBL/GenBank/DDBJ databases">
        <authorList>
            <consortium name="DOE Joint Genome Institute"/>
            <person name="Ahrendt S."/>
            <person name="Riley R."/>
            <person name="Andreopoulos W."/>
            <person name="Labutti K."/>
            <person name="Pangilinan J."/>
            <person name="Ruiz-Duenas F.J."/>
            <person name="Barrasa J.M."/>
            <person name="Sanchez-Garcia M."/>
            <person name="Camarero S."/>
            <person name="Miyauchi S."/>
            <person name="Serrano A."/>
            <person name="Linde D."/>
            <person name="Babiker R."/>
            <person name="Drula E."/>
            <person name="Ayuso-Fernandez I."/>
            <person name="Pacheco R."/>
            <person name="Padilla G."/>
            <person name="Ferreira P."/>
            <person name="Barriuso J."/>
            <person name="Kellner H."/>
            <person name="Castanera R."/>
            <person name="Alfaro M."/>
            <person name="Ramirez L."/>
            <person name="Pisabarro A.G."/>
            <person name="Kuo A."/>
            <person name="Tritt A."/>
            <person name="Lipzen A."/>
            <person name="He G."/>
            <person name="Yan M."/>
            <person name="Ng V."/>
            <person name="Cullen D."/>
            <person name="Martin F."/>
            <person name="Rosso M.-N."/>
            <person name="Henrissat B."/>
            <person name="Hibbett D."/>
            <person name="Martinez A.T."/>
            <person name="Grigoriev I.V."/>
        </authorList>
    </citation>
    <scope>NUCLEOTIDE SEQUENCE</scope>
    <source>
        <strain evidence="2">ATCC 90797</strain>
    </source>
</reference>
<feature type="region of interest" description="Disordered" evidence="1">
    <location>
        <begin position="42"/>
        <end position="149"/>
    </location>
</feature>
<feature type="compositionally biased region" description="Low complexity" evidence="1">
    <location>
        <begin position="84"/>
        <end position="98"/>
    </location>
</feature>
<feature type="region of interest" description="Disordered" evidence="1">
    <location>
        <begin position="1"/>
        <end position="29"/>
    </location>
</feature>
<proteinExistence type="predicted"/>
<gene>
    <name evidence="2" type="ORF">BDN71DRAFT_1505513</name>
</gene>
<evidence type="ECO:0000313" key="3">
    <source>
        <dbReference type="Proteomes" id="UP000807025"/>
    </source>
</evidence>
<feature type="compositionally biased region" description="Polar residues" evidence="1">
    <location>
        <begin position="1"/>
        <end position="10"/>
    </location>
</feature>
<accession>A0A9P5ZYI1</accession>
<evidence type="ECO:0000313" key="2">
    <source>
        <dbReference type="EMBL" id="KAF9496842.1"/>
    </source>
</evidence>
<feature type="compositionally biased region" description="Polar residues" evidence="1">
    <location>
        <begin position="61"/>
        <end position="71"/>
    </location>
</feature>
<feature type="compositionally biased region" description="Acidic residues" evidence="1">
    <location>
        <begin position="99"/>
        <end position="110"/>
    </location>
</feature>
<evidence type="ECO:0000256" key="1">
    <source>
        <dbReference type="SAM" id="MobiDB-lite"/>
    </source>
</evidence>
<dbReference type="OrthoDB" id="3250313at2759"/>